<feature type="transmembrane region" description="Helical" evidence="2">
    <location>
        <begin position="69"/>
        <end position="88"/>
    </location>
</feature>
<sequence>MGGPGDPPEGTPEGVPGGGDDEYRSVVFDESFVRAARLQEFSARERIGEHTPAVRPRRSWGRLTPSRQAVILVALIAVAFAAAVYMGIRNPYQQPARPVAEPLRSSVVPLAPRDPVPGGRPAELFLHSPAAGYATGAEGITQPAVRRTENFTEAEVLGALDVVREYVVQSSLDRGVLSGGSARPVRTLLDPTQYAQFDRSLTRPADDGRYAATGWLTRFDPARVELTDEPVRVRGTLSVVERPAGTLEVIADHTFVYAVRPAGDHEPDAASLFTVHRETRFRLDSQDVRDHRLELAHSALQAGPQSCAADAAGYLRPLFAGESARGDRSDGTDPYRTGRLSVPVCGVLDPAAQPDATPPGR</sequence>
<evidence type="ECO:0000256" key="1">
    <source>
        <dbReference type="SAM" id="MobiDB-lite"/>
    </source>
</evidence>
<dbReference type="Proteomes" id="UP000807371">
    <property type="component" value="Unassembled WGS sequence"/>
</dbReference>
<feature type="compositionally biased region" description="Pro residues" evidence="1">
    <location>
        <begin position="1"/>
        <end position="10"/>
    </location>
</feature>
<proteinExistence type="predicted"/>
<dbReference type="RefSeq" id="WP_197988459.1">
    <property type="nucleotide sequence ID" value="NZ_JACYXC010000001.1"/>
</dbReference>
<feature type="region of interest" description="Disordered" evidence="1">
    <location>
        <begin position="1"/>
        <end position="21"/>
    </location>
</feature>
<name>A0ABS0NHY2_9ACTN</name>
<dbReference type="EMBL" id="JACYXC010000001">
    <property type="protein sequence ID" value="MBH5334813.1"/>
    <property type="molecule type" value="Genomic_DNA"/>
</dbReference>
<reference evidence="3 4" key="1">
    <citation type="submission" date="2020-09" db="EMBL/GenBank/DDBJ databases">
        <title>Biosynthesis of the nuclear factor of activated T cells inhibitor NFAT-133 and its congeners in Streptomyces pactum.</title>
        <authorList>
            <person name="Zhou W."/>
            <person name="Posri P."/>
            <person name="Abugrain M.E."/>
            <person name="Weisberg A.J."/>
            <person name="Chang J.H."/>
            <person name="Mahmud T."/>
        </authorList>
    </citation>
    <scope>NUCLEOTIDE SEQUENCE [LARGE SCALE GENOMIC DNA]</scope>
    <source>
        <strain evidence="3 4">ATCC 27456</strain>
    </source>
</reference>
<keyword evidence="2" id="KW-0812">Transmembrane</keyword>
<gene>
    <name evidence="3" type="ORF">IHE55_08400</name>
</gene>
<organism evidence="3 4">
    <name type="scientific">Streptomyces pactum</name>
    <dbReference type="NCBI Taxonomy" id="68249"/>
    <lineage>
        <taxon>Bacteria</taxon>
        <taxon>Bacillati</taxon>
        <taxon>Actinomycetota</taxon>
        <taxon>Actinomycetes</taxon>
        <taxon>Kitasatosporales</taxon>
        <taxon>Streptomycetaceae</taxon>
        <taxon>Streptomyces</taxon>
    </lineage>
</organism>
<comment type="caution">
    <text evidence="3">The sequence shown here is derived from an EMBL/GenBank/DDBJ whole genome shotgun (WGS) entry which is preliminary data.</text>
</comment>
<evidence type="ECO:0000313" key="3">
    <source>
        <dbReference type="EMBL" id="MBH5334813.1"/>
    </source>
</evidence>
<protein>
    <submittedName>
        <fullName evidence="3">Uncharacterized protein</fullName>
    </submittedName>
</protein>
<evidence type="ECO:0000256" key="2">
    <source>
        <dbReference type="SAM" id="Phobius"/>
    </source>
</evidence>
<keyword evidence="4" id="KW-1185">Reference proteome</keyword>
<keyword evidence="2" id="KW-1133">Transmembrane helix</keyword>
<evidence type="ECO:0000313" key="4">
    <source>
        <dbReference type="Proteomes" id="UP000807371"/>
    </source>
</evidence>
<accession>A0ABS0NHY2</accession>
<keyword evidence="2" id="KW-0472">Membrane</keyword>